<dbReference type="InterPro" id="IPR036724">
    <property type="entry name" value="Cobalamin-bd_sf"/>
</dbReference>
<feature type="binding site" evidence="18 20">
    <location>
        <position position="406"/>
    </location>
    <ligand>
        <name>Zn(2+)</name>
        <dbReference type="ChEBI" id="CHEBI:29105"/>
    </ligand>
</feature>
<feature type="domain" description="B12-binding N-terminal" evidence="27">
    <location>
        <begin position="757"/>
        <end position="851"/>
    </location>
</feature>
<dbReference type="Pfam" id="PF02310">
    <property type="entry name" value="B12-binding"/>
    <property type="match status" value="1"/>
</dbReference>
<dbReference type="FunFam" id="3.40.50.280:FF:000001">
    <property type="entry name" value="Methionine synthase"/>
    <property type="match status" value="1"/>
</dbReference>
<dbReference type="Gene3D" id="3.10.196.10">
    <property type="entry name" value="Vitamin B12-dependent methionine synthase, activation domain"/>
    <property type="match status" value="1"/>
</dbReference>
<evidence type="ECO:0000256" key="2">
    <source>
        <dbReference type="ARBA" id="ARBA00001956"/>
    </source>
</evidence>
<feature type="domain" description="Pterin-binding" evidence="24">
    <location>
        <begin position="457"/>
        <end position="722"/>
    </location>
</feature>
<feature type="binding site" evidence="19">
    <location>
        <position position="1296"/>
    </location>
    <ligand>
        <name>S-adenosyl-L-methionine</name>
        <dbReference type="ChEBI" id="CHEBI:59789"/>
    </ligand>
</feature>
<name>A0ABD3NXW2_9STRA</name>
<evidence type="ECO:0000256" key="4">
    <source>
        <dbReference type="ARBA" id="ARBA00010398"/>
    </source>
</evidence>
<feature type="binding site" evidence="19">
    <location>
        <begin position="880"/>
        <end position="884"/>
    </location>
    <ligand>
        <name>methylcob(III)alamin</name>
        <dbReference type="ChEBI" id="CHEBI:28115"/>
    </ligand>
</feature>
<dbReference type="EC" id="2.1.1.13" evidence="5"/>
<organism evidence="28 29">
    <name type="scientific">Cyclotella atomus</name>
    <dbReference type="NCBI Taxonomy" id="382360"/>
    <lineage>
        <taxon>Eukaryota</taxon>
        <taxon>Sar</taxon>
        <taxon>Stramenopiles</taxon>
        <taxon>Ochrophyta</taxon>
        <taxon>Bacillariophyta</taxon>
        <taxon>Coscinodiscophyceae</taxon>
        <taxon>Thalassiosirophycidae</taxon>
        <taxon>Stephanodiscales</taxon>
        <taxon>Stephanodiscaceae</taxon>
        <taxon>Cyclotella</taxon>
    </lineage>
</organism>
<evidence type="ECO:0000259" key="25">
    <source>
        <dbReference type="PROSITE" id="PS50974"/>
    </source>
</evidence>
<dbReference type="SUPFAM" id="SSF56507">
    <property type="entry name" value="Methionine synthase activation domain-like"/>
    <property type="match status" value="1"/>
</dbReference>
<dbReference type="Pfam" id="PF02965">
    <property type="entry name" value="Met_synt_B12"/>
    <property type="match status" value="1"/>
</dbReference>
<evidence type="ECO:0000256" key="22">
    <source>
        <dbReference type="SAM" id="MobiDB-lite"/>
    </source>
</evidence>
<dbReference type="Gene3D" id="1.10.288.10">
    <property type="entry name" value="Cobalamin-dependent Methionine Synthase, domain 2"/>
    <property type="match status" value="1"/>
</dbReference>
<dbReference type="PROSITE" id="PS51332">
    <property type="entry name" value="B12_BINDING"/>
    <property type="match status" value="1"/>
</dbReference>
<protein>
    <recommendedName>
        <fullName evidence="5">methionine synthase</fullName>
        <ecNumber evidence="5">2.1.1.13</ecNumber>
    </recommendedName>
    <alternativeName>
        <fullName evidence="17">5-methyltetrahydrofolate--homocysteine methyltransferase</fullName>
    </alternativeName>
    <alternativeName>
        <fullName evidence="16">Vitamin-B12 dependent methionine synthase</fullName>
    </alternativeName>
</protein>
<dbReference type="CDD" id="cd00740">
    <property type="entry name" value="MeTr"/>
    <property type="match status" value="1"/>
</dbReference>
<gene>
    <name evidence="28" type="ORF">ACHAWO_006306</name>
</gene>
<dbReference type="FunFam" id="1.10.1240.10:FF:000001">
    <property type="entry name" value="Methionine synthase"/>
    <property type="match status" value="1"/>
</dbReference>
<feature type="binding site" evidence="19">
    <location>
        <position position="932"/>
    </location>
    <ligand>
        <name>methylcob(III)alamin</name>
        <dbReference type="ChEBI" id="CHEBI:28115"/>
    </ligand>
</feature>
<evidence type="ECO:0000256" key="16">
    <source>
        <dbReference type="ARBA" id="ARBA00030163"/>
    </source>
</evidence>
<evidence type="ECO:0000256" key="14">
    <source>
        <dbReference type="ARBA" id="ARBA00023167"/>
    </source>
</evidence>
<evidence type="ECO:0000256" key="8">
    <source>
        <dbReference type="ARBA" id="ARBA00022628"/>
    </source>
</evidence>
<evidence type="ECO:0000256" key="1">
    <source>
        <dbReference type="ARBA" id="ARBA00001947"/>
    </source>
</evidence>
<comment type="cofactor">
    <cofactor evidence="2 18">
        <name>methylcob(III)alamin</name>
        <dbReference type="ChEBI" id="CHEBI:28115"/>
    </cofactor>
</comment>
<comment type="pathway">
    <text evidence="3">Amino-acid biosynthesis; L-methionine biosynthesis via de novo pathway; L-methionine from L-homocysteine (MetH route): step 1/1.</text>
</comment>
<dbReference type="GO" id="GO:0008705">
    <property type="term" value="F:methionine synthase activity"/>
    <property type="evidence" value="ECO:0007669"/>
    <property type="project" value="UniProtKB-EC"/>
</dbReference>
<dbReference type="FunFam" id="3.20.20.20:FF:000002">
    <property type="entry name" value="Methionine synthase"/>
    <property type="match status" value="1"/>
</dbReference>
<dbReference type="PANTHER" id="PTHR45833">
    <property type="entry name" value="METHIONINE SYNTHASE"/>
    <property type="match status" value="1"/>
</dbReference>
<dbReference type="PIRSF" id="PIRSF000381">
    <property type="entry name" value="MetH"/>
    <property type="match status" value="1"/>
</dbReference>
<keyword evidence="9 21" id="KW-0808">Transferase</keyword>
<dbReference type="Pfam" id="PF02607">
    <property type="entry name" value="B12-binding_2"/>
    <property type="match status" value="1"/>
</dbReference>
<dbReference type="SUPFAM" id="SSF82282">
    <property type="entry name" value="Homocysteine S-methyltransferase"/>
    <property type="match status" value="1"/>
</dbReference>
<dbReference type="Gene3D" id="3.20.20.330">
    <property type="entry name" value="Homocysteine-binding-like domain"/>
    <property type="match status" value="1"/>
</dbReference>
<dbReference type="FunFam" id="3.20.20.330:FF:000001">
    <property type="entry name" value="Methionine synthase"/>
    <property type="match status" value="1"/>
</dbReference>
<feature type="binding site" evidence="18 20">
    <location>
        <position position="342"/>
    </location>
    <ligand>
        <name>Zn(2+)</name>
        <dbReference type="ChEBI" id="CHEBI:29105"/>
    </ligand>
</feature>
<evidence type="ECO:0000259" key="23">
    <source>
        <dbReference type="PROSITE" id="PS50970"/>
    </source>
</evidence>
<evidence type="ECO:0000259" key="27">
    <source>
        <dbReference type="PROSITE" id="PS51337"/>
    </source>
</evidence>
<feature type="binding site" evidence="19">
    <location>
        <position position="1074"/>
    </location>
    <ligand>
        <name>S-adenosyl-L-methionine</name>
        <dbReference type="ChEBI" id="CHEBI:59789"/>
    </ligand>
</feature>
<evidence type="ECO:0000256" key="7">
    <source>
        <dbReference type="ARBA" id="ARBA00022605"/>
    </source>
</evidence>
<dbReference type="Gene3D" id="3.20.20.20">
    <property type="entry name" value="Dihydropteroate synthase-like"/>
    <property type="match status" value="1"/>
</dbReference>
<evidence type="ECO:0000256" key="6">
    <source>
        <dbReference type="ARBA" id="ARBA00022603"/>
    </source>
</evidence>
<evidence type="ECO:0000256" key="10">
    <source>
        <dbReference type="ARBA" id="ARBA00022691"/>
    </source>
</evidence>
<dbReference type="InterPro" id="IPR037010">
    <property type="entry name" value="VitB12-dep_Met_synth_activ_sf"/>
</dbReference>
<dbReference type="PANTHER" id="PTHR45833:SF1">
    <property type="entry name" value="METHIONINE SYNTHASE"/>
    <property type="match status" value="1"/>
</dbReference>
<keyword evidence="11 18" id="KW-0479">Metal-binding</keyword>
<keyword evidence="13 18" id="KW-0862">Zinc</keyword>
<evidence type="ECO:0000256" key="21">
    <source>
        <dbReference type="PROSITE-ProRule" id="PRU00346"/>
    </source>
</evidence>
<dbReference type="GO" id="GO:0046872">
    <property type="term" value="F:metal ion binding"/>
    <property type="evidence" value="ECO:0007669"/>
    <property type="project" value="UniProtKB-KW"/>
</dbReference>
<dbReference type="InterPro" id="IPR036589">
    <property type="entry name" value="HCY_dom_sf"/>
</dbReference>
<keyword evidence="29" id="KW-1185">Reference proteome</keyword>
<evidence type="ECO:0000256" key="15">
    <source>
        <dbReference type="ARBA" id="ARBA00023285"/>
    </source>
</evidence>
<dbReference type="CDD" id="cd02069">
    <property type="entry name" value="methionine_synthase_B12_BD"/>
    <property type="match status" value="1"/>
</dbReference>
<dbReference type="PROSITE" id="PS50972">
    <property type="entry name" value="PTERIN_BINDING"/>
    <property type="match status" value="1"/>
</dbReference>
<comment type="caution">
    <text evidence="28">The sequence shown here is derived from an EMBL/GenBank/DDBJ whole genome shotgun (WGS) entry which is preliminary data.</text>
</comment>
<sequence>MPRKPRGKMPQIPRKQFAYDNVAPKPATEPPLPTSDAAQNHTPNHYIYTNLTHEKIAAIRAKSTIPNAPSIDYAQPADTYPEGFPYFVRGRDSAREYINTLFQSRIAIYDGAMGTMIQNYAKKNKLEEEEYRGDRFANWTCNMKGNNDQLSITQPHIIKGIYKEYLEVGGSDLIGTNTFSSTTIAMADYEMESYVYELNYAGARLAREACDEVTAKDPSKPRFVVGAMGPTNRTGSISPSVEDPSARNVTFDELVDAYLEQAVALIDGGADILMVETIFDTLNAKAALYAIGEYLEFSGLDIPVFVSGTLVDQSGRTLSGQTGEAFYASIRHAKPMCVGLNCALGAKHMTPFVEKLANCVECFLHVYSNAGLPNAMGGYDETPEDMAVQNKVFFENGWLNMVGGCCGSTPPHIKAIREMSVDYKPRKLPDVGRPKMWLSGLEDLVVEDVHNHLGLPFLNVGERCNISGSIRFKKLMMAGDYGTAMDIAKKQIEDGAHVIDINVDDGMLDGLAAMQKFVKIAVTEPEIAKVPFMLDASKFEIVMAGLKWCQGKCIINSISLKVGEELFKEQATLLKKHGAAVVVMAFDEEGQAATESEKVRICKRSYDILVNEVKFPPEDIIFDPNVLTIGTGMEEHANYGVDFINATKTIKELCPYVKISGGISNLSFGFRGVMKIRESIHSVFLQNAILESGMDVGIVNAHEMLALSEVEPDIRVACENLVFNKTPDATDVMLDLTKREKERMEALKNGGGAAETKKTSWRDLDVIKRLEHALINGISQYVDEDVEEARQQAEKPLHIIEGPLMDGMNIIGDLFGAGKMFLPQVIKSARVMKKAVAYLIPFMDQEKRDNMIAQGLNPDDFDENDDSNFAGKVLMATVKGDVHDIGKNIVAVVLGCNNYKVYDIGVMCSCEMILEKAKEYDVDVIGLSGLITPSLDEMVVVAKELAKGGFKQPLLIGGATTSKMHTAVKVSPNYFTLEHPVIHVLDASRSVTVVSSLLGENKEDYVTDIMEEYDEMREDYYAGLEDRYFLTYSQAKEQKLKIDFDADPPAPTPNTVGVTVIDSVSLEDIVPYIDWVCLWLIITSFAIMSVLMISSSFHCAQNPFFQTWELRGRYPNRGYPKIFNDEAVGGEARKLFDDAQKLMNEIIADKSMNLKGVVGLFPANRTDEGEDVQIFASEDDRAAGKPLDTFCMLRQQAEKESEDPYLSQADFIAPAGYKDHLGMFAVSCFGCDKLVEKYESQHDDYNKIMSQALADRFVEAFAEYLHRVIRTDMWGYAKDESLDEQDLLKIKYVGIRPAPGYPSQPDHTEKTTMWNVIKAKELAGIELSESLSMMPAASVSALVFAHPQSSYFAVGQVGKDQVESYAERKKQELALTERWLSPILNYERD</sequence>
<dbReference type="PROSITE" id="PS50970">
    <property type="entry name" value="HCY"/>
    <property type="match status" value="1"/>
</dbReference>
<evidence type="ECO:0000256" key="12">
    <source>
        <dbReference type="ARBA" id="ARBA00022737"/>
    </source>
</evidence>
<dbReference type="Pfam" id="PF02574">
    <property type="entry name" value="S-methyl_trans"/>
    <property type="match status" value="1"/>
</dbReference>
<evidence type="ECO:0000256" key="20">
    <source>
        <dbReference type="PROSITE-ProRule" id="PRU00333"/>
    </source>
</evidence>
<evidence type="ECO:0000256" key="11">
    <source>
        <dbReference type="ARBA" id="ARBA00022723"/>
    </source>
</evidence>
<dbReference type="InterPro" id="IPR011005">
    <property type="entry name" value="Dihydropteroate_synth-like_sf"/>
</dbReference>
<keyword evidence="12" id="KW-0677">Repeat</keyword>
<keyword evidence="8 18" id="KW-0846">Cobalamin</keyword>
<evidence type="ECO:0000256" key="13">
    <source>
        <dbReference type="ARBA" id="ARBA00022833"/>
    </source>
</evidence>
<dbReference type="NCBIfam" id="TIGR02082">
    <property type="entry name" value="metH"/>
    <property type="match status" value="1"/>
</dbReference>
<evidence type="ECO:0000256" key="3">
    <source>
        <dbReference type="ARBA" id="ARBA00005178"/>
    </source>
</evidence>
<evidence type="ECO:0000256" key="9">
    <source>
        <dbReference type="ARBA" id="ARBA00022679"/>
    </source>
</evidence>
<evidence type="ECO:0000256" key="17">
    <source>
        <dbReference type="ARBA" id="ARBA00031040"/>
    </source>
</evidence>
<dbReference type="Proteomes" id="UP001530400">
    <property type="component" value="Unassembled WGS sequence"/>
</dbReference>
<dbReference type="Gene3D" id="3.40.50.280">
    <property type="entry name" value="Cobalamin-binding domain"/>
    <property type="match status" value="1"/>
</dbReference>
<dbReference type="InterPro" id="IPR036594">
    <property type="entry name" value="Meth_synthase_dom"/>
</dbReference>
<evidence type="ECO:0000256" key="19">
    <source>
        <dbReference type="PIRSR" id="PIRSR000381-2"/>
    </source>
</evidence>
<evidence type="ECO:0000256" key="5">
    <source>
        <dbReference type="ARBA" id="ARBA00012032"/>
    </source>
</evidence>
<keyword evidence="14" id="KW-0486">Methionine biosynthesis</keyword>
<feature type="binding site" evidence="19">
    <location>
        <position position="801"/>
    </location>
    <ligand>
        <name>methylcob(III)alamin</name>
        <dbReference type="ChEBI" id="CHEBI:28115"/>
    </ligand>
</feature>
<dbReference type="SMART" id="SM01018">
    <property type="entry name" value="B12-binding_2"/>
    <property type="match status" value="1"/>
</dbReference>
<feature type="binding site" evidence="19">
    <location>
        <begin position="1351"/>
        <end position="1352"/>
    </location>
    <ligand>
        <name>S-adenosyl-L-methionine</name>
        <dbReference type="ChEBI" id="CHEBI:59789"/>
    </ligand>
</feature>
<comment type="cofactor">
    <cofactor evidence="1 20">
        <name>Zn(2+)</name>
        <dbReference type="ChEBI" id="CHEBI:29105"/>
    </cofactor>
</comment>
<keyword evidence="6 21" id="KW-0489">Methyltransferase</keyword>
<dbReference type="InterPro" id="IPR050554">
    <property type="entry name" value="Met_Synthase/Corrinoid"/>
</dbReference>
<reference evidence="28 29" key="1">
    <citation type="submission" date="2024-10" db="EMBL/GenBank/DDBJ databases">
        <title>Updated reference genomes for cyclostephanoid diatoms.</title>
        <authorList>
            <person name="Roberts W.R."/>
            <person name="Alverson A.J."/>
        </authorList>
    </citation>
    <scope>NUCLEOTIDE SEQUENCE [LARGE SCALE GENOMIC DNA]</scope>
    <source>
        <strain evidence="28 29">AJA010-31</strain>
    </source>
</reference>
<dbReference type="SUPFAM" id="SSF47644">
    <property type="entry name" value="Methionine synthase domain"/>
    <property type="match status" value="1"/>
</dbReference>
<evidence type="ECO:0000259" key="24">
    <source>
        <dbReference type="PROSITE" id="PS50972"/>
    </source>
</evidence>
<dbReference type="InterPro" id="IPR006158">
    <property type="entry name" value="Cobalamin-bd"/>
</dbReference>
<evidence type="ECO:0000259" key="26">
    <source>
        <dbReference type="PROSITE" id="PS51332"/>
    </source>
</evidence>
<keyword evidence="7" id="KW-0028">Amino-acid biosynthesis</keyword>
<feature type="binding site" description="axial binding residue" evidence="18">
    <location>
        <position position="883"/>
    </location>
    <ligand>
        <name>methylcob(III)alamin</name>
        <dbReference type="ChEBI" id="CHEBI:28115"/>
    </ligand>
    <ligandPart>
        <name>Co</name>
        <dbReference type="ChEBI" id="CHEBI:27638"/>
    </ligandPart>
</feature>
<dbReference type="InterPro" id="IPR000489">
    <property type="entry name" value="Pterin-binding_dom"/>
</dbReference>
<evidence type="ECO:0000313" key="28">
    <source>
        <dbReference type="EMBL" id="KAL3780538.1"/>
    </source>
</evidence>
<keyword evidence="15" id="KW-0170">Cobalt</keyword>
<proteinExistence type="inferred from homology"/>
<dbReference type="Pfam" id="PF00809">
    <property type="entry name" value="Pterin_bind"/>
    <property type="match status" value="1"/>
</dbReference>
<feature type="domain" description="B12-binding" evidence="26">
    <location>
        <begin position="870"/>
        <end position="1008"/>
    </location>
</feature>
<dbReference type="SUPFAM" id="SSF51717">
    <property type="entry name" value="Dihydropteroate synthetase-like"/>
    <property type="match status" value="1"/>
</dbReference>
<dbReference type="PROSITE" id="PS50974">
    <property type="entry name" value="ADOMET_ACTIVATION"/>
    <property type="match status" value="1"/>
</dbReference>
<feature type="domain" description="Hcy-binding" evidence="23">
    <location>
        <begin position="95"/>
        <end position="420"/>
    </location>
</feature>
<dbReference type="PROSITE" id="PS51337">
    <property type="entry name" value="B12_BINDING_NTER"/>
    <property type="match status" value="1"/>
</dbReference>
<dbReference type="Gene3D" id="1.10.1240.10">
    <property type="entry name" value="Methionine synthase domain"/>
    <property type="match status" value="1"/>
</dbReference>
<accession>A0ABD3NXW2</accession>
<feature type="region of interest" description="Disordered" evidence="22">
    <location>
        <begin position="1"/>
        <end position="41"/>
    </location>
</feature>
<evidence type="ECO:0000256" key="18">
    <source>
        <dbReference type="PIRSR" id="PIRSR000381-1"/>
    </source>
</evidence>
<keyword evidence="10 19" id="KW-0949">S-adenosyl-L-methionine</keyword>
<dbReference type="GO" id="GO:0032259">
    <property type="term" value="P:methylation"/>
    <property type="evidence" value="ECO:0007669"/>
    <property type="project" value="UniProtKB-KW"/>
</dbReference>
<evidence type="ECO:0000313" key="29">
    <source>
        <dbReference type="Proteomes" id="UP001530400"/>
    </source>
</evidence>
<feature type="binding site" evidence="19">
    <location>
        <position position="928"/>
    </location>
    <ligand>
        <name>methylcob(III)alamin</name>
        <dbReference type="ChEBI" id="CHEBI:28115"/>
    </ligand>
</feature>
<dbReference type="InterPro" id="IPR004223">
    <property type="entry name" value="VitB12-dep_Met_synth_activ_dom"/>
</dbReference>
<dbReference type="InterPro" id="IPR003759">
    <property type="entry name" value="Cbl-bd_cap"/>
</dbReference>
<feature type="binding site" evidence="18 20">
    <location>
        <position position="405"/>
    </location>
    <ligand>
        <name>Zn(2+)</name>
        <dbReference type="ChEBI" id="CHEBI:29105"/>
    </ligand>
</feature>
<dbReference type="InterPro" id="IPR003726">
    <property type="entry name" value="HCY_dom"/>
</dbReference>
<dbReference type="EMBL" id="JALLPJ020000887">
    <property type="protein sequence ID" value="KAL3780538.1"/>
    <property type="molecule type" value="Genomic_DNA"/>
</dbReference>
<feature type="domain" description="AdoMet activation" evidence="25">
    <location>
        <begin position="1023"/>
        <end position="1389"/>
    </location>
</feature>
<feature type="binding site" evidence="19">
    <location>
        <position position="987"/>
    </location>
    <ligand>
        <name>methylcob(III)alamin</name>
        <dbReference type="ChEBI" id="CHEBI:28115"/>
    </ligand>
</feature>
<dbReference type="SUPFAM" id="SSF52242">
    <property type="entry name" value="Cobalamin (vitamin B12)-binding domain"/>
    <property type="match status" value="1"/>
</dbReference>
<comment type="similarity">
    <text evidence="4">Belongs to the vitamin-B12 dependent methionine synthase family.</text>
</comment>
<dbReference type="InterPro" id="IPR011822">
    <property type="entry name" value="MetH"/>
</dbReference>
<dbReference type="InterPro" id="IPR033706">
    <property type="entry name" value="Met_synthase_B12-bd"/>
</dbReference>
<dbReference type="GO" id="GO:0031419">
    <property type="term" value="F:cobalamin binding"/>
    <property type="evidence" value="ECO:0007669"/>
    <property type="project" value="UniProtKB-KW"/>
</dbReference>